<keyword evidence="4" id="KW-0479">Metal-binding</keyword>
<dbReference type="Gene3D" id="3.30.310.50">
    <property type="entry name" value="Alpha-D-phosphohexomutase, C-terminal domain"/>
    <property type="match status" value="1"/>
</dbReference>
<reference evidence="11" key="1">
    <citation type="submission" date="2020-05" db="EMBL/GenBank/DDBJ databases">
        <authorList>
            <person name="Chiriac C."/>
            <person name="Salcher M."/>
            <person name="Ghai R."/>
            <person name="Kavagutti S V."/>
        </authorList>
    </citation>
    <scope>NUCLEOTIDE SEQUENCE</scope>
</reference>
<gene>
    <name evidence="11" type="ORF">UFOPK4347_00792</name>
</gene>
<keyword evidence="3" id="KW-0597">Phosphoprotein</keyword>
<name>A0A6J7UFQ5_9ZZZZ</name>
<feature type="domain" description="Alpha-D-phosphohexomutase C-terminal" evidence="7">
    <location>
        <begin position="376"/>
        <end position="445"/>
    </location>
</feature>
<evidence type="ECO:0000256" key="6">
    <source>
        <dbReference type="ARBA" id="ARBA00023235"/>
    </source>
</evidence>
<dbReference type="InterPro" id="IPR016055">
    <property type="entry name" value="A-D-PHexomutase_a/b/a-I/II/III"/>
</dbReference>
<dbReference type="InterPro" id="IPR005845">
    <property type="entry name" value="A-D-PHexomutase_a/b/a-II"/>
</dbReference>
<evidence type="ECO:0000259" key="8">
    <source>
        <dbReference type="Pfam" id="PF02878"/>
    </source>
</evidence>
<keyword evidence="6" id="KW-0413">Isomerase</keyword>
<evidence type="ECO:0000256" key="4">
    <source>
        <dbReference type="ARBA" id="ARBA00022723"/>
    </source>
</evidence>
<dbReference type="InterPro" id="IPR005846">
    <property type="entry name" value="A-D-PHexomutase_a/b/a-III"/>
</dbReference>
<feature type="domain" description="Alpha-D-phosphohexomutase alpha/beta/alpha" evidence="10">
    <location>
        <begin position="262"/>
        <end position="365"/>
    </location>
</feature>
<evidence type="ECO:0000256" key="1">
    <source>
        <dbReference type="ARBA" id="ARBA00001946"/>
    </source>
</evidence>
<dbReference type="GO" id="GO:0046872">
    <property type="term" value="F:metal ion binding"/>
    <property type="evidence" value="ECO:0007669"/>
    <property type="project" value="UniProtKB-KW"/>
</dbReference>
<dbReference type="Pfam" id="PF00408">
    <property type="entry name" value="PGM_PMM_IV"/>
    <property type="match status" value="1"/>
</dbReference>
<evidence type="ECO:0000256" key="5">
    <source>
        <dbReference type="ARBA" id="ARBA00022842"/>
    </source>
</evidence>
<organism evidence="11">
    <name type="scientific">freshwater metagenome</name>
    <dbReference type="NCBI Taxonomy" id="449393"/>
    <lineage>
        <taxon>unclassified sequences</taxon>
        <taxon>metagenomes</taxon>
        <taxon>ecological metagenomes</taxon>
    </lineage>
</organism>
<dbReference type="PANTHER" id="PTHR43771:SF1">
    <property type="entry name" value="PHOSPHOMANNOMUTASE"/>
    <property type="match status" value="1"/>
</dbReference>
<keyword evidence="5" id="KW-0460">Magnesium</keyword>
<accession>A0A6J7UFQ5</accession>
<dbReference type="SUPFAM" id="SSF55957">
    <property type="entry name" value="Phosphoglucomutase, C-terminal domain"/>
    <property type="match status" value="1"/>
</dbReference>
<dbReference type="GO" id="GO:0016868">
    <property type="term" value="F:intramolecular phosphotransferase activity"/>
    <property type="evidence" value="ECO:0007669"/>
    <property type="project" value="InterPro"/>
</dbReference>
<dbReference type="PRINTS" id="PR00509">
    <property type="entry name" value="PGMPMM"/>
</dbReference>
<feature type="domain" description="Alpha-D-phosphohexomutase alpha/beta/alpha" evidence="9">
    <location>
        <begin position="157"/>
        <end position="257"/>
    </location>
</feature>
<dbReference type="InterPro" id="IPR036900">
    <property type="entry name" value="A-D-PHexomutase_C_sf"/>
</dbReference>
<dbReference type="Pfam" id="PF02878">
    <property type="entry name" value="PGM_PMM_I"/>
    <property type="match status" value="1"/>
</dbReference>
<proteinExistence type="inferred from homology"/>
<dbReference type="Pfam" id="PF02880">
    <property type="entry name" value="PGM_PMM_III"/>
    <property type="match status" value="1"/>
</dbReference>
<evidence type="ECO:0000259" key="9">
    <source>
        <dbReference type="Pfam" id="PF02879"/>
    </source>
</evidence>
<comment type="cofactor">
    <cofactor evidence="1">
        <name>Mg(2+)</name>
        <dbReference type="ChEBI" id="CHEBI:18420"/>
    </cofactor>
</comment>
<dbReference type="PANTHER" id="PTHR43771">
    <property type="entry name" value="PHOSPHOMANNOMUTASE"/>
    <property type="match status" value="1"/>
</dbReference>
<dbReference type="Gene3D" id="3.40.120.10">
    <property type="entry name" value="Alpha-D-Glucose-1,6-Bisphosphate, subunit A, domain 3"/>
    <property type="match status" value="3"/>
</dbReference>
<protein>
    <submittedName>
        <fullName evidence="11">Unannotated protein</fullName>
    </submittedName>
</protein>
<dbReference type="EMBL" id="CAFBQU010000016">
    <property type="protein sequence ID" value="CAB5064725.1"/>
    <property type="molecule type" value="Genomic_DNA"/>
</dbReference>
<comment type="similarity">
    <text evidence="2">Belongs to the phosphohexose mutase family.</text>
</comment>
<sequence length="453" mass="48528">MAHSDLTNIFKAYDVRGTVPDQFNVDIARAVGVGFAQFAKATTILVARDMRPSGVELVAAFAEGAMSQGVNVIDLGLASTDLLYFAAGSLDAPGAMFTASHNPAQYNGIKFCLSGARPVGVDSGLNDIREVAVRELARPSASVASRGQLSQRNLLDAFADHVVSFVDQDQLIPLKVVADTANGMGGLVVPAVCERLPQIQLEVMFGELDGTFPNHPADPIQPANQKDLQARVISGGFDVGLAFDGDADRVFVVDEKGIGLSGSTTTALLAAAVLRKNPGAKIIHNLICSKAVPEVITEYGGVPIRSQVGHSYIKQMMAETGAVFGGEHSAHYYFLNNYRADSGLIAAMHVFNEMSRSGEQLSQVRIPFERYSASGEINTQVHDPLSVIERVGAAFAAFPSDRLDGLTIDCGSWWFNLRPSNTEPLLRLNLEAKNRDECDQHVSEVLALITQNA</sequence>
<feature type="domain" description="Alpha-D-phosphohexomutase alpha/beta/alpha" evidence="8">
    <location>
        <begin position="8"/>
        <end position="122"/>
    </location>
</feature>
<evidence type="ECO:0000259" key="10">
    <source>
        <dbReference type="Pfam" id="PF02880"/>
    </source>
</evidence>
<dbReference type="SUPFAM" id="SSF53738">
    <property type="entry name" value="Phosphoglucomutase, first 3 domains"/>
    <property type="match status" value="3"/>
</dbReference>
<dbReference type="AlphaFoldDB" id="A0A6J7UFQ5"/>
<dbReference type="CDD" id="cd03089">
    <property type="entry name" value="PMM_PGM"/>
    <property type="match status" value="1"/>
</dbReference>
<evidence type="ECO:0000256" key="3">
    <source>
        <dbReference type="ARBA" id="ARBA00022553"/>
    </source>
</evidence>
<evidence type="ECO:0000259" key="7">
    <source>
        <dbReference type="Pfam" id="PF00408"/>
    </source>
</evidence>
<dbReference type="GO" id="GO:0005975">
    <property type="term" value="P:carbohydrate metabolic process"/>
    <property type="evidence" value="ECO:0007669"/>
    <property type="project" value="InterPro"/>
</dbReference>
<dbReference type="Pfam" id="PF02879">
    <property type="entry name" value="PGM_PMM_II"/>
    <property type="match status" value="1"/>
</dbReference>
<dbReference type="InterPro" id="IPR005843">
    <property type="entry name" value="A-D-PHexomutase_C"/>
</dbReference>
<evidence type="ECO:0000256" key="2">
    <source>
        <dbReference type="ARBA" id="ARBA00010231"/>
    </source>
</evidence>
<dbReference type="InterPro" id="IPR005841">
    <property type="entry name" value="Alpha-D-phosphohexomutase_SF"/>
</dbReference>
<evidence type="ECO:0000313" key="11">
    <source>
        <dbReference type="EMBL" id="CAB5064725.1"/>
    </source>
</evidence>
<dbReference type="InterPro" id="IPR005844">
    <property type="entry name" value="A-D-PHexomutase_a/b/a-I"/>
</dbReference>